<accession>A0A7S8C1T0</accession>
<keyword evidence="2" id="KW-0489">Methyltransferase</keyword>
<dbReference type="Gene3D" id="3.40.50.150">
    <property type="entry name" value="Vaccinia Virus protein VP39"/>
    <property type="match status" value="1"/>
</dbReference>
<dbReference type="RefSeq" id="WP_213163041.1">
    <property type="nucleotide sequence ID" value="NZ_CP058214.1"/>
</dbReference>
<dbReference type="EMBL" id="CP058214">
    <property type="protein sequence ID" value="QPC41813.1"/>
    <property type="molecule type" value="Genomic_DNA"/>
</dbReference>
<keyword evidence="3" id="KW-1185">Reference proteome</keyword>
<dbReference type="InterPro" id="IPR029063">
    <property type="entry name" value="SAM-dependent_MTases_sf"/>
</dbReference>
<gene>
    <name evidence="2" type="ORF">HW532_03245</name>
</gene>
<dbReference type="GO" id="GO:0032259">
    <property type="term" value="P:methylation"/>
    <property type="evidence" value="ECO:0007669"/>
    <property type="project" value="UniProtKB-KW"/>
</dbReference>
<evidence type="ECO:0000313" key="3">
    <source>
        <dbReference type="Proteomes" id="UP000593594"/>
    </source>
</evidence>
<protein>
    <submittedName>
        <fullName evidence="2">Class I SAM-dependent methyltransferase</fullName>
    </submittedName>
</protein>
<dbReference type="Pfam" id="PF08241">
    <property type="entry name" value="Methyltransf_11"/>
    <property type="match status" value="1"/>
</dbReference>
<dbReference type="PANTHER" id="PTHR45036:SF1">
    <property type="entry name" value="METHYLTRANSFERASE LIKE 7A"/>
    <property type="match status" value="1"/>
</dbReference>
<dbReference type="GO" id="GO:0008757">
    <property type="term" value="F:S-adenosylmethionine-dependent methyltransferase activity"/>
    <property type="evidence" value="ECO:0007669"/>
    <property type="project" value="InterPro"/>
</dbReference>
<feature type="domain" description="Methyltransferase type 11" evidence="1">
    <location>
        <begin position="39"/>
        <end position="135"/>
    </location>
</feature>
<evidence type="ECO:0000313" key="2">
    <source>
        <dbReference type="EMBL" id="QPC41813.1"/>
    </source>
</evidence>
<name>A0A7S8C1T0_9HYPH</name>
<evidence type="ECO:0000259" key="1">
    <source>
        <dbReference type="Pfam" id="PF08241"/>
    </source>
</evidence>
<dbReference type="CDD" id="cd02440">
    <property type="entry name" value="AdoMet_MTases"/>
    <property type="match status" value="1"/>
</dbReference>
<dbReference type="AlphaFoldDB" id="A0A7S8C1T0"/>
<keyword evidence="2" id="KW-0808">Transferase</keyword>
<dbReference type="InterPro" id="IPR013216">
    <property type="entry name" value="Methyltransf_11"/>
</dbReference>
<sequence>MSGLYNRYVMPRVVSCLCGTEEISAQRAKVVPAADGVVLEVGIGPGHNLGFYDRERVSRVIGLDPVREMTALGARRFASSPVPVEVVEAPAEDMPLDDGSVDTVLLTYTACTIPDTASAVAEMRRVLKPGGRLLFCEHGRSRDEGVARWQDRVNPLWSRLAGGCNINRNIAGALEEGGFEVVSMENYYLKPMPRIVGYHYLGSARAR</sequence>
<proteinExistence type="predicted"/>
<dbReference type="SUPFAM" id="SSF53335">
    <property type="entry name" value="S-adenosyl-L-methionine-dependent methyltransferases"/>
    <property type="match status" value="1"/>
</dbReference>
<dbReference type="PANTHER" id="PTHR45036">
    <property type="entry name" value="METHYLTRANSFERASE LIKE 7B"/>
    <property type="match status" value="1"/>
</dbReference>
<dbReference type="InterPro" id="IPR052356">
    <property type="entry name" value="Thiol_S-MT"/>
</dbReference>
<organism evidence="2 3">
    <name type="scientific">Kaustia mangrovi</name>
    <dbReference type="NCBI Taxonomy" id="2593653"/>
    <lineage>
        <taxon>Bacteria</taxon>
        <taxon>Pseudomonadati</taxon>
        <taxon>Pseudomonadota</taxon>
        <taxon>Alphaproteobacteria</taxon>
        <taxon>Hyphomicrobiales</taxon>
        <taxon>Parvibaculaceae</taxon>
        <taxon>Kaustia</taxon>
    </lineage>
</organism>
<dbReference type="KEGG" id="kmn:HW532_03245"/>
<reference evidence="2 3" key="1">
    <citation type="submission" date="2020-06" db="EMBL/GenBank/DDBJ databases">
        <title>Genome sequence of 2 isolates from Red Sea Mangroves.</title>
        <authorList>
            <person name="Sefrji F."/>
            <person name="Michoud G."/>
            <person name="Merlino G."/>
            <person name="Daffonchio D."/>
        </authorList>
    </citation>
    <scope>NUCLEOTIDE SEQUENCE [LARGE SCALE GENOMIC DNA]</scope>
    <source>
        <strain evidence="2 3">R1DC25</strain>
    </source>
</reference>
<dbReference type="Proteomes" id="UP000593594">
    <property type="component" value="Chromosome"/>
</dbReference>